<reference evidence="5" key="2">
    <citation type="submission" date="2015-01" db="EMBL/GenBank/DDBJ databases">
        <title>Evolutionary Origins and Diversification of the Mycorrhizal Mutualists.</title>
        <authorList>
            <consortium name="DOE Joint Genome Institute"/>
            <consortium name="Mycorrhizal Genomics Consortium"/>
            <person name="Kohler A."/>
            <person name="Kuo A."/>
            <person name="Nagy L.G."/>
            <person name="Floudas D."/>
            <person name="Copeland A."/>
            <person name="Barry K.W."/>
            <person name="Cichocki N."/>
            <person name="Veneault-Fourrey C."/>
            <person name="LaButti K."/>
            <person name="Lindquist E.A."/>
            <person name="Lipzen A."/>
            <person name="Lundell T."/>
            <person name="Morin E."/>
            <person name="Murat C."/>
            <person name="Riley R."/>
            <person name="Ohm R."/>
            <person name="Sun H."/>
            <person name="Tunlid A."/>
            <person name="Henrissat B."/>
            <person name="Grigoriev I.V."/>
            <person name="Hibbett D.S."/>
            <person name="Martin F."/>
        </authorList>
    </citation>
    <scope>NUCLEOTIDE SEQUENCE [LARGE SCALE GENOMIC DNA]</scope>
    <source>
        <strain evidence="5">ATCC 200175</strain>
    </source>
</reference>
<dbReference type="PROSITE" id="PS50004">
    <property type="entry name" value="C2"/>
    <property type="match status" value="1"/>
</dbReference>
<evidence type="ECO:0000256" key="2">
    <source>
        <dbReference type="ARBA" id="ARBA00022837"/>
    </source>
</evidence>
<dbReference type="Gene3D" id="2.60.40.150">
    <property type="entry name" value="C2 domain"/>
    <property type="match status" value="1"/>
</dbReference>
<dbReference type="InterPro" id="IPR000008">
    <property type="entry name" value="C2_dom"/>
</dbReference>
<dbReference type="EMBL" id="KN819355">
    <property type="protein sequence ID" value="KIJ13176.1"/>
    <property type="molecule type" value="Genomic_DNA"/>
</dbReference>
<dbReference type="OrthoDB" id="67700at2759"/>
<dbReference type="Pfam" id="PF00168">
    <property type="entry name" value="C2"/>
    <property type="match status" value="1"/>
</dbReference>
<evidence type="ECO:0000313" key="5">
    <source>
        <dbReference type="Proteomes" id="UP000053647"/>
    </source>
</evidence>
<name>A0A0C9U164_PAXIN</name>
<dbReference type="AlphaFoldDB" id="A0A0C9U164"/>
<dbReference type="PANTHER" id="PTHR45911:SF4">
    <property type="entry name" value="MULTIPLE C2 AND TRANSMEMBRANE DOMAIN-CONTAINING PROTEIN"/>
    <property type="match status" value="1"/>
</dbReference>
<gene>
    <name evidence="4" type="ORF">PAXINDRAFT_81674</name>
</gene>
<dbReference type="CDD" id="cd00030">
    <property type="entry name" value="C2"/>
    <property type="match status" value="1"/>
</dbReference>
<protein>
    <recommendedName>
        <fullName evidence="3">C2 domain-containing protein</fullName>
    </recommendedName>
</protein>
<dbReference type="HOGENOM" id="CLU_1283621_0_0_1"/>
<keyword evidence="5" id="KW-1185">Reference proteome</keyword>
<dbReference type="SUPFAM" id="SSF49562">
    <property type="entry name" value="C2 domain (Calcium/lipid-binding domain, CaLB)"/>
    <property type="match status" value="1"/>
</dbReference>
<evidence type="ECO:0000259" key="3">
    <source>
        <dbReference type="PROSITE" id="PS50004"/>
    </source>
</evidence>
<reference evidence="4 5" key="1">
    <citation type="submission" date="2014-06" db="EMBL/GenBank/DDBJ databases">
        <authorList>
            <consortium name="DOE Joint Genome Institute"/>
            <person name="Kuo A."/>
            <person name="Kohler A."/>
            <person name="Nagy L.G."/>
            <person name="Floudas D."/>
            <person name="Copeland A."/>
            <person name="Barry K.W."/>
            <person name="Cichocki N."/>
            <person name="Veneault-Fourrey C."/>
            <person name="LaButti K."/>
            <person name="Lindquist E.A."/>
            <person name="Lipzen A."/>
            <person name="Lundell T."/>
            <person name="Morin E."/>
            <person name="Murat C."/>
            <person name="Sun H."/>
            <person name="Tunlid A."/>
            <person name="Henrissat B."/>
            <person name="Grigoriev I.V."/>
            <person name="Hibbett D.S."/>
            <person name="Martin F."/>
            <person name="Nordberg H.P."/>
            <person name="Cantor M.N."/>
            <person name="Hua S.X."/>
        </authorList>
    </citation>
    <scope>NUCLEOTIDE SEQUENCE [LARGE SCALE GENOMIC DNA]</scope>
    <source>
        <strain evidence="4 5">ATCC 200175</strain>
    </source>
</reference>
<evidence type="ECO:0000313" key="4">
    <source>
        <dbReference type="EMBL" id="KIJ13176.1"/>
    </source>
</evidence>
<dbReference type="Proteomes" id="UP000053647">
    <property type="component" value="Unassembled WGS sequence"/>
</dbReference>
<organism evidence="4 5">
    <name type="scientific">Paxillus involutus ATCC 200175</name>
    <dbReference type="NCBI Taxonomy" id="664439"/>
    <lineage>
        <taxon>Eukaryota</taxon>
        <taxon>Fungi</taxon>
        <taxon>Dikarya</taxon>
        <taxon>Basidiomycota</taxon>
        <taxon>Agaricomycotina</taxon>
        <taxon>Agaricomycetes</taxon>
        <taxon>Agaricomycetidae</taxon>
        <taxon>Boletales</taxon>
        <taxon>Paxilineae</taxon>
        <taxon>Paxillaceae</taxon>
        <taxon>Paxillus</taxon>
    </lineage>
</organism>
<evidence type="ECO:0000256" key="1">
    <source>
        <dbReference type="ARBA" id="ARBA00022723"/>
    </source>
</evidence>
<feature type="domain" description="C2" evidence="3">
    <location>
        <begin position="29"/>
        <end position="152"/>
    </location>
</feature>
<sequence>MIPPVPKKAQKIGRALKTAARFPARVSGGRGSGRNDFSPSPGEHPVVSLRLQVLGCKDLCARGRHNSCDPFVVVSLLNTRHHTPVIKRSANPEYSFKDATFDFPIHLSLADRLGTIEVVVWDKENMIKKEYLGEVALPLEDWFKEGNAFGFYDDQNRVGWLYRACCKLCLVRLIPASAVLIPNPGLDTSYYACVRVGSDQGWVRDAPEYAIVDGV</sequence>
<dbReference type="InterPro" id="IPR035892">
    <property type="entry name" value="C2_domain_sf"/>
</dbReference>
<dbReference type="GO" id="GO:0016020">
    <property type="term" value="C:membrane"/>
    <property type="evidence" value="ECO:0007669"/>
    <property type="project" value="TreeGrafter"/>
</dbReference>
<dbReference type="SMART" id="SM00239">
    <property type="entry name" value="C2"/>
    <property type="match status" value="1"/>
</dbReference>
<accession>A0A0C9U164</accession>
<keyword evidence="2" id="KW-0106">Calcium</keyword>
<dbReference type="GO" id="GO:0005509">
    <property type="term" value="F:calcium ion binding"/>
    <property type="evidence" value="ECO:0007669"/>
    <property type="project" value="TreeGrafter"/>
</dbReference>
<proteinExistence type="predicted"/>
<keyword evidence="1" id="KW-0479">Metal-binding</keyword>
<dbReference type="PANTHER" id="PTHR45911">
    <property type="entry name" value="C2 DOMAIN-CONTAINING PROTEIN"/>
    <property type="match status" value="1"/>
</dbReference>